<accession>A0A238UCE6</accession>
<sequence length="288" mass="33230">MKLTIHGYSTALFSTWYFIEELGLLFDAGDGLTSNLLGKCGKIKNIFISHADRDHLGGIFQYNQLFAHRKPNIYYPKDSGSFPFIENFTSQFDPHTSGTTWNSLEDEQVIQIKSGIEVLCFENQHIDVKDQLKSLSFQVFETKHKLKQEFTNLSSKEIIAIKQDKGEDFIKEKIKNSVLVYSGDTPVYDYSKYDNCGVLIHEATFLKKEELAKGNDKNKHSSLEEVLEMVSQINIEKLILGHFSLRYDMQQIDQTIKELITYYNIKIPVFRVPLGRSQRDILNQKPLN</sequence>
<evidence type="ECO:0000313" key="2">
    <source>
        <dbReference type="EMBL" id="SNR16144.1"/>
    </source>
</evidence>
<dbReference type="EMBL" id="LT899436">
    <property type="protein sequence ID" value="SNR16144.1"/>
    <property type="molecule type" value="Genomic_DNA"/>
</dbReference>
<dbReference type="KEGG" id="tje:TJEJU_2459"/>
<feature type="domain" description="Metallo-beta-lactamase" evidence="1">
    <location>
        <begin position="39"/>
        <end position="243"/>
    </location>
</feature>
<dbReference type="AlphaFoldDB" id="A0A238UCE6"/>
<organism evidence="2 3">
    <name type="scientific">Tenacibaculum jejuense</name>
    <dbReference type="NCBI Taxonomy" id="584609"/>
    <lineage>
        <taxon>Bacteria</taxon>
        <taxon>Pseudomonadati</taxon>
        <taxon>Bacteroidota</taxon>
        <taxon>Flavobacteriia</taxon>
        <taxon>Flavobacteriales</taxon>
        <taxon>Flavobacteriaceae</taxon>
        <taxon>Tenacibaculum</taxon>
    </lineage>
</organism>
<name>A0A238UCE6_9FLAO</name>
<protein>
    <recommendedName>
        <fullName evidence="1">Metallo-beta-lactamase domain-containing protein</fullName>
    </recommendedName>
</protein>
<dbReference type="Gene3D" id="3.60.15.10">
    <property type="entry name" value="Ribonuclease Z/Hydroxyacylglutathione hydrolase-like"/>
    <property type="match status" value="1"/>
</dbReference>
<dbReference type="PANTHER" id="PTHR46504">
    <property type="entry name" value="TRNASE Z TRZ1"/>
    <property type="match status" value="1"/>
</dbReference>
<evidence type="ECO:0000313" key="3">
    <source>
        <dbReference type="Proteomes" id="UP000215214"/>
    </source>
</evidence>
<dbReference type="OrthoDB" id="928739at2"/>
<evidence type="ECO:0000259" key="1">
    <source>
        <dbReference type="Pfam" id="PF12706"/>
    </source>
</evidence>
<dbReference type="InterPro" id="IPR036866">
    <property type="entry name" value="RibonucZ/Hydroxyglut_hydro"/>
</dbReference>
<dbReference type="RefSeq" id="WP_095072476.1">
    <property type="nucleotide sequence ID" value="NZ_LT899436.1"/>
</dbReference>
<keyword evidence="3" id="KW-1185">Reference proteome</keyword>
<dbReference type="Proteomes" id="UP000215214">
    <property type="component" value="Chromosome TJEJU"/>
</dbReference>
<dbReference type="SUPFAM" id="SSF56281">
    <property type="entry name" value="Metallo-hydrolase/oxidoreductase"/>
    <property type="match status" value="1"/>
</dbReference>
<reference evidence="2 3" key="1">
    <citation type="submission" date="2017-07" db="EMBL/GenBank/DDBJ databases">
        <authorList>
            <person name="Sun Z.S."/>
            <person name="Albrecht U."/>
            <person name="Echele G."/>
            <person name="Lee C.C."/>
        </authorList>
    </citation>
    <scope>NUCLEOTIDE SEQUENCE [LARGE SCALE GENOMIC DNA]</scope>
    <source>
        <strain evidence="3">type strain: KCTC 22618</strain>
    </source>
</reference>
<dbReference type="InterPro" id="IPR001279">
    <property type="entry name" value="Metallo-B-lactamas"/>
</dbReference>
<dbReference type="Pfam" id="PF12706">
    <property type="entry name" value="Lactamase_B_2"/>
    <property type="match status" value="1"/>
</dbReference>
<gene>
    <name evidence="2" type="ORF">TJEJU_2459</name>
</gene>
<proteinExistence type="predicted"/>
<dbReference type="PANTHER" id="PTHR46504:SF2">
    <property type="entry name" value="TRNASE Z TRZ1"/>
    <property type="match status" value="1"/>
</dbReference>